<dbReference type="Pfam" id="PF06311">
    <property type="entry name" value="NumbF"/>
    <property type="match status" value="1"/>
</dbReference>
<dbReference type="InterPro" id="IPR011993">
    <property type="entry name" value="PH-like_dom_sf"/>
</dbReference>
<feature type="domain" description="PID" evidence="5">
    <location>
        <begin position="66"/>
        <end position="163"/>
    </location>
</feature>
<evidence type="ECO:0000256" key="2">
    <source>
        <dbReference type="ARBA" id="ARBA00022553"/>
    </source>
</evidence>
<dbReference type="GeneID" id="36337123"/>
<feature type="coiled-coil region" evidence="3">
    <location>
        <begin position="1019"/>
        <end position="1053"/>
    </location>
</feature>
<evidence type="ECO:0000259" key="5">
    <source>
        <dbReference type="PROSITE" id="PS01179"/>
    </source>
</evidence>
<dbReference type="SUPFAM" id="SSF50729">
    <property type="entry name" value="PH domain-like"/>
    <property type="match status" value="1"/>
</dbReference>
<dbReference type="InterPro" id="IPR006020">
    <property type="entry name" value="PTB/PI_dom"/>
</dbReference>
<organism evidence="6 7">
    <name type="scientific">Echinococcus granulosus</name>
    <name type="common">Hydatid tapeworm</name>
    <dbReference type="NCBI Taxonomy" id="6210"/>
    <lineage>
        <taxon>Eukaryota</taxon>
        <taxon>Metazoa</taxon>
        <taxon>Spiralia</taxon>
        <taxon>Lophotrochozoa</taxon>
        <taxon>Platyhelminthes</taxon>
        <taxon>Cestoda</taxon>
        <taxon>Eucestoda</taxon>
        <taxon>Cyclophyllidea</taxon>
        <taxon>Taeniidae</taxon>
        <taxon>Echinococcus</taxon>
        <taxon>Echinococcus granulosus group</taxon>
    </lineage>
</organism>
<dbReference type="KEGG" id="egl:EGR_01408"/>
<comment type="caution">
    <text evidence="6">The sequence shown here is derived from an EMBL/GenBank/DDBJ whole genome shotgun (WGS) entry which is preliminary data.</text>
</comment>
<evidence type="ECO:0000256" key="1">
    <source>
        <dbReference type="ARBA" id="ARBA00022473"/>
    </source>
</evidence>
<feature type="coiled-coil region" evidence="3">
    <location>
        <begin position="723"/>
        <end position="783"/>
    </location>
</feature>
<accession>W6UQ35</accession>
<evidence type="ECO:0000256" key="3">
    <source>
        <dbReference type="SAM" id="Coils"/>
    </source>
</evidence>
<dbReference type="Gene3D" id="2.30.29.30">
    <property type="entry name" value="Pleckstrin-homology domain (PH domain)/Phosphotyrosine-binding domain (PTB)"/>
    <property type="match status" value="1"/>
</dbReference>
<keyword evidence="3" id="KW-0175">Coiled coil</keyword>
<dbReference type="InterPro" id="IPR010449">
    <property type="entry name" value="Numb_domain"/>
</dbReference>
<protein>
    <recommendedName>
        <fullName evidence="5">PID domain-containing protein</fullName>
    </recommendedName>
</protein>
<dbReference type="PROSITE" id="PS01179">
    <property type="entry name" value="PID"/>
    <property type="match status" value="1"/>
</dbReference>
<keyword evidence="1" id="KW-0217">Developmental protein</keyword>
<dbReference type="GO" id="GO:0005737">
    <property type="term" value="C:cytoplasm"/>
    <property type="evidence" value="ECO:0007669"/>
    <property type="project" value="TreeGrafter"/>
</dbReference>
<dbReference type="Pfam" id="PF00640">
    <property type="entry name" value="PID"/>
    <property type="match status" value="1"/>
</dbReference>
<reference evidence="6 7" key="1">
    <citation type="journal article" date="2013" name="Nat. Genet.">
        <title>The genome of the hydatid tapeworm Echinococcus granulosus.</title>
        <authorList>
            <person name="Zheng H."/>
            <person name="Zhang W."/>
            <person name="Zhang L."/>
            <person name="Zhang Z."/>
            <person name="Li J."/>
            <person name="Lu G."/>
            <person name="Zhu Y."/>
            <person name="Wang Y."/>
            <person name="Huang Y."/>
            <person name="Liu J."/>
            <person name="Kang H."/>
            <person name="Chen J."/>
            <person name="Wang L."/>
            <person name="Chen A."/>
            <person name="Yu S."/>
            <person name="Gao Z."/>
            <person name="Jin L."/>
            <person name="Gu W."/>
            <person name="Wang Z."/>
            <person name="Zhao L."/>
            <person name="Shi B."/>
            <person name="Wen H."/>
            <person name="Lin R."/>
            <person name="Jones M.K."/>
            <person name="Brejova B."/>
            <person name="Vinar T."/>
            <person name="Zhao G."/>
            <person name="McManus D.P."/>
            <person name="Chen Z."/>
            <person name="Zhou Y."/>
            <person name="Wang S."/>
        </authorList>
    </citation>
    <scope>NUCLEOTIDE SEQUENCE [LARGE SCALE GENOMIC DNA]</scope>
</reference>
<dbReference type="SMART" id="SM00462">
    <property type="entry name" value="PTB"/>
    <property type="match status" value="1"/>
</dbReference>
<dbReference type="RefSeq" id="XP_024354981.1">
    <property type="nucleotide sequence ID" value="XM_024490657.1"/>
</dbReference>
<feature type="region of interest" description="Disordered" evidence="4">
    <location>
        <begin position="1"/>
        <end position="24"/>
    </location>
</feature>
<dbReference type="EMBL" id="APAU02000005">
    <property type="protein sequence ID" value="EUB63785.1"/>
    <property type="molecule type" value="Genomic_DNA"/>
</dbReference>
<dbReference type="CTD" id="36337123"/>
<dbReference type="STRING" id="6210.W6UQ35"/>
<dbReference type="OrthoDB" id="10070446at2759"/>
<keyword evidence="2" id="KW-0597">Phosphoprotein</keyword>
<feature type="region of interest" description="Disordered" evidence="4">
    <location>
        <begin position="297"/>
        <end position="316"/>
    </location>
</feature>
<proteinExistence type="predicted"/>
<feature type="region of interest" description="Disordered" evidence="4">
    <location>
        <begin position="883"/>
        <end position="911"/>
    </location>
</feature>
<name>W6UQ35_ECHGR</name>
<keyword evidence="7" id="KW-1185">Reference proteome</keyword>
<dbReference type="InterPro" id="IPR016698">
    <property type="entry name" value="Numb/numb-like"/>
</dbReference>
<gene>
    <name evidence="6" type="ORF">EGR_01408</name>
</gene>
<evidence type="ECO:0000256" key="4">
    <source>
        <dbReference type="SAM" id="MobiDB-lite"/>
    </source>
</evidence>
<dbReference type="Proteomes" id="UP000019149">
    <property type="component" value="Unassembled WGS sequence"/>
</dbReference>
<dbReference type="AlphaFoldDB" id="W6UQ35"/>
<evidence type="ECO:0000313" key="6">
    <source>
        <dbReference type="EMBL" id="EUB63785.1"/>
    </source>
</evidence>
<dbReference type="PANTHER" id="PTHR47368:SF2">
    <property type="entry name" value="PID DOMAIN-CONTAINING PROTEIN"/>
    <property type="match status" value="1"/>
</dbReference>
<dbReference type="PANTHER" id="PTHR47368">
    <property type="entry name" value="NUMB"/>
    <property type="match status" value="1"/>
</dbReference>
<evidence type="ECO:0000313" key="7">
    <source>
        <dbReference type="Proteomes" id="UP000019149"/>
    </source>
</evidence>
<sequence>MDRFRKSLSVRKKKEPETTESSRPQLWIEDERKIKEGSCSFQVKVSLLCKITPSILVVLRSLSLERKTQRALLYVSGDALRVSDEISKHLIVDQTIEKVSFCAPDRGHDKGFAYICRDGATRRWMCHAFLAIKESGERLSHAVGCAFAICLERKQKRERDAVQATYANEDGTFVRMSSFRQTSLSERLLDPQSAIVVDHPAEAPSKSHVSEAKMDNGTIVPFEIGPDKGAIPPKLGSGAIPRPRASPSLIERQTSLRLFPKLQETSPFKHHFSMRSRDPGALTLQRTNLIMNGATIPEETSTELEETSGTNHSADSMTLPLRRTSQTPQPANFAFRNPLITGITRVSPTFPVSFDEIDTSATGGREEIDDLLALDPFSAAPFNPATIQQHQTAQQQQQLRSLNNFSSNTTSSIPPCGVSLAASPALFPLSDWPDIADDGGSDGSAKVFSAPFTLTSMEVAPVTSFPDNSELIPSLQSHSAGGNASHVEASPLFHFPSSPTTTESAISSSNAMILFGADVKCQPSLAESSTVTTVFAGAQRPSPETALTQWLPGRLPHKQITFGVDPFDLDWAERATAVAKGQLAACFLASSTTPLGHLPAALPPHPPTAAATVCTNPFLVLPPDERSYSTREHNSTNCTHFVTMLVGSSPPITVDQMCDDDALRSKYAQLGVEFKKLRERYRTIKDRLKESVDRVIQLETKLSDQAIHTRNLEHEKDGLIFRNQYLIKQAVFLEKQLEAANQKRGHSMTNGCFVEGLSQDAALKNALQEVNNLRGELVSQSSKFLARIAELESSNPHSSKSRGISVSIQTSTFSNLSPLTQSSSSVDVTSSSLDAICLQDIERENLTTNTFAIIPHALAYSETLKNSQVQSPVSSLDAIKTTPSFSLQPDVPNRKHSLPERGPGSAHSQIHLSSRENLLLQRISQLENQLAEVSLQQRLETRRNQLVQQALPGTVTNASTAIPSTDFDASIEEKLRAEYYKEQLLDRTKQLILYAGRVADAYKEIRSLHEHLRCVGSDVERHRREAASAATRVNSLEQELESTKQRTAKQLTDMALHLANLTDDIHTLRGSGSTAGGASKFVLQFPIKMM</sequence>
<feature type="compositionally biased region" description="Basic residues" evidence="4">
    <location>
        <begin position="1"/>
        <end position="13"/>
    </location>
</feature>